<proteinExistence type="predicted"/>
<dbReference type="OrthoDB" id="114660at2759"/>
<dbReference type="SMART" id="SM00150">
    <property type="entry name" value="SPEC"/>
    <property type="match status" value="2"/>
</dbReference>
<evidence type="ECO:0000313" key="4">
    <source>
        <dbReference type="Proteomes" id="UP000024635"/>
    </source>
</evidence>
<feature type="coiled-coil region" evidence="1">
    <location>
        <begin position="91"/>
        <end position="128"/>
    </location>
</feature>
<keyword evidence="4" id="KW-1185">Reference proteome</keyword>
<evidence type="ECO:0000313" key="3">
    <source>
        <dbReference type="EMBL" id="EYC25009.1"/>
    </source>
</evidence>
<organism evidence="3 4">
    <name type="scientific">Ancylostoma ceylanicum</name>
    <dbReference type="NCBI Taxonomy" id="53326"/>
    <lineage>
        <taxon>Eukaryota</taxon>
        <taxon>Metazoa</taxon>
        <taxon>Ecdysozoa</taxon>
        <taxon>Nematoda</taxon>
        <taxon>Chromadorea</taxon>
        <taxon>Rhabditida</taxon>
        <taxon>Rhabditina</taxon>
        <taxon>Rhabditomorpha</taxon>
        <taxon>Strongyloidea</taxon>
        <taxon>Ancylostomatidae</taxon>
        <taxon>Ancylostomatinae</taxon>
        <taxon>Ancylostoma</taxon>
    </lineage>
</organism>
<dbReference type="InterPro" id="IPR056701">
    <property type="entry name" value="DUF7799"/>
</dbReference>
<comment type="caution">
    <text evidence="3">The sequence shown here is derived from an EMBL/GenBank/DDBJ whole genome shotgun (WGS) entry which is preliminary data.</text>
</comment>
<reference evidence="4" key="1">
    <citation type="journal article" date="2015" name="Nat. Genet.">
        <title>The genome and transcriptome of the zoonotic hookworm Ancylostoma ceylanicum identify infection-specific gene families.</title>
        <authorList>
            <person name="Schwarz E.M."/>
            <person name="Hu Y."/>
            <person name="Antoshechkin I."/>
            <person name="Miller M.M."/>
            <person name="Sternberg P.W."/>
            <person name="Aroian R.V."/>
        </authorList>
    </citation>
    <scope>NUCLEOTIDE SEQUENCE</scope>
    <source>
        <strain evidence="4">HY135</strain>
    </source>
</reference>
<feature type="domain" description="DUF7799" evidence="2">
    <location>
        <begin position="168"/>
        <end position="278"/>
    </location>
</feature>
<accession>A0A016VBH4</accession>
<dbReference type="EMBL" id="JARK01001348">
    <property type="protein sequence ID" value="EYC25009.1"/>
    <property type="molecule type" value="Genomic_DNA"/>
</dbReference>
<dbReference type="STRING" id="53326.A0A016VBH4"/>
<dbReference type="Proteomes" id="UP000024635">
    <property type="component" value="Unassembled WGS sequence"/>
</dbReference>
<gene>
    <name evidence="3" type="primary">Acey_s0012.g1639</name>
    <name evidence="3" type="ORF">Y032_0012g1639</name>
</gene>
<protein>
    <recommendedName>
        <fullName evidence="2">DUF7799 domain-containing protein</fullName>
    </recommendedName>
</protein>
<evidence type="ECO:0000256" key="1">
    <source>
        <dbReference type="SAM" id="Coils"/>
    </source>
</evidence>
<dbReference type="InterPro" id="IPR018159">
    <property type="entry name" value="Spectrin/alpha-actinin"/>
</dbReference>
<dbReference type="AlphaFoldDB" id="A0A016VBH4"/>
<sequence length="293" mass="32383">MEGTPQATDEEHPVPKERKHQIRLVQANGDAPQNGDFARGGEDVSTTTLSTIAVRAGDHASIVVALLKSVGLIQLRIDEMKPGLLAIGGSYEEAADLLHIHEDLMARLRDKEDQVTALLTRAEGLSSEKEAKEAVVYDDMAKCLREAWQGLNKQLLLRGYLLKETLNFYQLARHHEQLVNTVTEALKKIMSGENGGDAQLAAKKIEQNVNDLIETTAEAVDAGSSVIAQIRTLGQISDNPQRAQEILAACVLIEKVMLRIASEWERVEATWKTEKSKIVVTETVDELYVSIFY</sequence>
<name>A0A016VBH4_9BILA</name>
<keyword evidence="1" id="KW-0175">Coiled coil</keyword>
<dbReference type="Pfam" id="PF25075">
    <property type="entry name" value="DUF7799"/>
    <property type="match status" value="1"/>
</dbReference>
<evidence type="ECO:0000259" key="2">
    <source>
        <dbReference type="Pfam" id="PF25075"/>
    </source>
</evidence>
<dbReference type="Gene3D" id="1.20.58.60">
    <property type="match status" value="1"/>
</dbReference>
<dbReference type="SUPFAM" id="SSF46966">
    <property type="entry name" value="Spectrin repeat"/>
    <property type="match status" value="1"/>
</dbReference>